<organism evidence="6 7">
    <name type="scientific">Solanum stoloniferum</name>
    <dbReference type="NCBI Taxonomy" id="62892"/>
    <lineage>
        <taxon>Eukaryota</taxon>
        <taxon>Viridiplantae</taxon>
        <taxon>Streptophyta</taxon>
        <taxon>Embryophyta</taxon>
        <taxon>Tracheophyta</taxon>
        <taxon>Spermatophyta</taxon>
        <taxon>Magnoliopsida</taxon>
        <taxon>eudicotyledons</taxon>
        <taxon>Gunneridae</taxon>
        <taxon>Pentapetalae</taxon>
        <taxon>asterids</taxon>
        <taxon>lamiids</taxon>
        <taxon>Solanales</taxon>
        <taxon>Solanaceae</taxon>
        <taxon>Solanoideae</taxon>
        <taxon>Solaneae</taxon>
        <taxon>Solanum</taxon>
    </lineage>
</organism>
<evidence type="ECO:0000313" key="7">
    <source>
        <dbReference type="Proteomes" id="UP001627284"/>
    </source>
</evidence>
<dbReference type="InterPro" id="IPR032696">
    <property type="entry name" value="SQ_cyclase_C"/>
</dbReference>
<proteinExistence type="inferred from homology"/>
<dbReference type="SUPFAM" id="SSF48239">
    <property type="entry name" value="Terpenoid cyclases/Protein prenyltransferases"/>
    <property type="match status" value="1"/>
</dbReference>
<keyword evidence="4" id="KW-0812">Transmembrane</keyword>
<dbReference type="Gene3D" id="1.50.10.20">
    <property type="match status" value="1"/>
</dbReference>
<evidence type="ECO:0000256" key="3">
    <source>
        <dbReference type="ARBA" id="ARBA00023235"/>
    </source>
</evidence>
<accession>A0ABD2T8L6</accession>
<evidence type="ECO:0000256" key="4">
    <source>
        <dbReference type="SAM" id="Phobius"/>
    </source>
</evidence>
<dbReference type="Proteomes" id="UP001627284">
    <property type="component" value="Unassembled WGS sequence"/>
</dbReference>
<reference evidence="6 7" key="1">
    <citation type="submission" date="2024-05" db="EMBL/GenBank/DDBJ databases">
        <title>De novo assembly of an allotetraploid wild potato.</title>
        <authorList>
            <person name="Hosaka A.J."/>
        </authorList>
    </citation>
    <scope>NUCLEOTIDE SEQUENCE [LARGE SCALE GENOMIC DNA]</scope>
    <source>
        <tissue evidence="6">Young leaves</tissue>
    </source>
</reference>
<feature type="transmembrane region" description="Helical" evidence="4">
    <location>
        <begin position="200"/>
        <end position="217"/>
    </location>
</feature>
<dbReference type="GO" id="GO:0016853">
    <property type="term" value="F:isomerase activity"/>
    <property type="evidence" value="ECO:0007669"/>
    <property type="project" value="UniProtKB-KW"/>
</dbReference>
<comment type="similarity">
    <text evidence="1">Belongs to the terpene cyclase/mutase family.</text>
</comment>
<dbReference type="InterPro" id="IPR002365">
    <property type="entry name" value="Terpene_synthase_CS"/>
</dbReference>
<dbReference type="PROSITE" id="PS01074">
    <property type="entry name" value="TERPENE_SYNTHASES"/>
    <property type="match status" value="1"/>
</dbReference>
<keyword evidence="4" id="KW-1133">Transmembrane helix</keyword>
<dbReference type="InterPro" id="IPR018333">
    <property type="entry name" value="Squalene_cyclase"/>
</dbReference>
<name>A0ABD2T8L6_9SOLN</name>
<keyword evidence="4" id="KW-0472">Membrane</keyword>
<feature type="transmembrane region" description="Helical" evidence="4">
    <location>
        <begin position="45"/>
        <end position="69"/>
    </location>
</feature>
<dbReference type="PANTHER" id="PTHR11764:SF58">
    <property type="entry name" value="BETA-AMYRIN SYNTHASE-RELATED"/>
    <property type="match status" value="1"/>
</dbReference>
<evidence type="ECO:0000259" key="5">
    <source>
        <dbReference type="Pfam" id="PF13243"/>
    </source>
</evidence>
<dbReference type="AlphaFoldDB" id="A0ABD2T8L6"/>
<sequence length="219" mass="25185">MLSALAHQSKHLFCLKSYILDTEPQRLTIDNAVKYFEDVQKLDGSWYGCWGVCFTYASWFALGGLAVAGKSYNNSAAVRKGVEFLLRTQRSDGGWGESYHSCPDKVYRELETDHSNLVQTSWALMGLIHSGQVDRDPSPLHHAARLLINSQLEVGDFPQQEITGAFMKNCMLHYAAYRNIFPLWALAEYRKNVLVPLKHNYIYIYIYIYIILCYILRNE</sequence>
<gene>
    <name evidence="6" type="ORF">AABB24_020375</name>
</gene>
<dbReference type="Pfam" id="PF13243">
    <property type="entry name" value="SQHop_cyclase_C"/>
    <property type="match status" value="1"/>
</dbReference>
<feature type="domain" description="Squalene cyclase C-terminal" evidence="5">
    <location>
        <begin position="21"/>
        <end position="191"/>
    </location>
</feature>
<evidence type="ECO:0000256" key="1">
    <source>
        <dbReference type="ARBA" id="ARBA00009755"/>
    </source>
</evidence>
<keyword evidence="3" id="KW-0413">Isomerase</keyword>
<keyword evidence="2" id="KW-0677">Repeat</keyword>
<evidence type="ECO:0000256" key="2">
    <source>
        <dbReference type="ARBA" id="ARBA00022737"/>
    </source>
</evidence>
<dbReference type="EMBL" id="JBJKTR010000012">
    <property type="protein sequence ID" value="KAL3352302.1"/>
    <property type="molecule type" value="Genomic_DNA"/>
</dbReference>
<comment type="caution">
    <text evidence="6">The sequence shown here is derived from an EMBL/GenBank/DDBJ whole genome shotgun (WGS) entry which is preliminary data.</text>
</comment>
<keyword evidence="7" id="KW-1185">Reference proteome</keyword>
<protein>
    <recommendedName>
        <fullName evidence="5">Squalene cyclase C-terminal domain-containing protein</fullName>
    </recommendedName>
</protein>
<dbReference type="EMBL" id="JBJKTR010000012">
    <property type="protein sequence ID" value="KAL3352300.1"/>
    <property type="molecule type" value="Genomic_DNA"/>
</dbReference>
<evidence type="ECO:0000313" key="6">
    <source>
        <dbReference type="EMBL" id="KAL3352302.1"/>
    </source>
</evidence>
<dbReference type="InterPro" id="IPR008930">
    <property type="entry name" value="Terpenoid_cyclase/PrenylTrfase"/>
</dbReference>
<dbReference type="PANTHER" id="PTHR11764">
    <property type="entry name" value="TERPENE CYCLASE/MUTASE FAMILY MEMBER"/>
    <property type="match status" value="1"/>
</dbReference>